<evidence type="ECO:0000313" key="2">
    <source>
        <dbReference type="Proteomes" id="UP000199416"/>
    </source>
</evidence>
<protein>
    <submittedName>
        <fullName evidence="1">Uncharacterized protein</fullName>
    </submittedName>
</protein>
<dbReference type="RefSeq" id="WP_091369018.1">
    <property type="nucleotide sequence ID" value="NZ_FMZF01000008.1"/>
</dbReference>
<organism evidence="1 2">
    <name type="scientific">Geodermatophilus telluris</name>
    <dbReference type="NCBI Taxonomy" id="1190417"/>
    <lineage>
        <taxon>Bacteria</taxon>
        <taxon>Bacillati</taxon>
        <taxon>Actinomycetota</taxon>
        <taxon>Actinomycetes</taxon>
        <taxon>Geodermatophilales</taxon>
        <taxon>Geodermatophilaceae</taxon>
        <taxon>Geodermatophilus</taxon>
    </lineage>
</organism>
<proteinExistence type="predicted"/>
<dbReference type="EMBL" id="FMZF01000008">
    <property type="protein sequence ID" value="SDD50876.1"/>
    <property type="molecule type" value="Genomic_DNA"/>
</dbReference>
<dbReference type="AlphaFoldDB" id="A0A1G6VDI4"/>
<sequence>MAVNVLFAVYGALRDGNQDRTEAASVIGPLQRAIDSRVGEVVRIDNTTMGRDPAPGVTKHFGALVDVHGTRRAFACQEGQTIDFT</sequence>
<dbReference type="OrthoDB" id="9429574at2"/>
<evidence type="ECO:0000313" key="1">
    <source>
        <dbReference type="EMBL" id="SDD50876.1"/>
    </source>
</evidence>
<gene>
    <name evidence="1" type="ORF">SAMN05660690_4438</name>
</gene>
<dbReference type="Proteomes" id="UP000199416">
    <property type="component" value="Unassembled WGS sequence"/>
</dbReference>
<dbReference type="STRING" id="1190417.SAMN05660690_4438"/>
<accession>A0A1G6VDI4</accession>
<reference evidence="2" key="1">
    <citation type="submission" date="2016-10" db="EMBL/GenBank/DDBJ databases">
        <authorList>
            <person name="Varghese N."/>
            <person name="Submissions S."/>
        </authorList>
    </citation>
    <scope>NUCLEOTIDE SEQUENCE [LARGE SCALE GENOMIC DNA]</scope>
    <source>
        <strain evidence="2">DSM 45421</strain>
    </source>
</reference>
<name>A0A1G6VDI4_9ACTN</name>
<keyword evidence="2" id="KW-1185">Reference proteome</keyword>